<dbReference type="NCBIfam" id="TIGR02595">
    <property type="entry name" value="PEP_CTERM"/>
    <property type="match status" value="1"/>
</dbReference>
<dbReference type="KEGG" id="bgok:Pr1d_15000"/>
<dbReference type="InterPro" id="IPR013424">
    <property type="entry name" value="Ice-binding_C"/>
</dbReference>
<accession>A0A5B9Q5G9</accession>
<dbReference type="EMBL" id="CP042913">
    <property type="protein sequence ID" value="QEG34227.1"/>
    <property type="molecule type" value="Genomic_DNA"/>
</dbReference>
<sequence precursor="true">MNRTLLNQSLFLHRQYSFLFLAIIVQFAFAQTGNAGTVCSAGIANNLTANNGCETGSTNNDNPIPGQVNADTMFGFSDWVFAEKFEFPVVDEDIDIGLTITGGDISGTWSINNVWGSFQDIMLILKGGSGNNTQEEYVGYLLVTGDTSGAYTTPFFNANNGNAKEISHVSAYVRGVPEPATWMLLGLALGTLSLRRAG</sequence>
<feature type="chain" id="PRO_5022979710" description="Ice-binding protein C-terminal domain-containing protein" evidence="1">
    <location>
        <begin position="31"/>
        <end position="198"/>
    </location>
</feature>
<dbReference type="AlphaFoldDB" id="A0A5B9Q5G9"/>
<dbReference type="OrthoDB" id="465564at2"/>
<feature type="domain" description="Ice-binding protein C-terminal" evidence="2">
    <location>
        <begin position="176"/>
        <end position="196"/>
    </location>
</feature>
<protein>
    <recommendedName>
        <fullName evidence="2">Ice-binding protein C-terminal domain-containing protein</fullName>
    </recommendedName>
</protein>
<dbReference type="Pfam" id="PF07589">
    <property type="entry name" value="PEP-CTERM"/>
    <property type="match status" value="1"/>
</dbReference>
<evidence type="ECO:0000256" key="1">
    <source>
        <dbReference type="SAM" id="SignalP"/>
    </source>
</evidence>
<reference evidence="3 4" key="1">
    <citation type="submission" date="2019-08" db="EMBL/GenBank/DDBJ databases">
        <title>Deep-cultivation of Planctomycetes and their phenomic and genomic characterization uncovers novel biology.</title>
        <authorList>
            <person name="Wiegand S."/>
            <person name="Jogler M."/>
            <person name="Boedeker C."/>
            <person name="Pinto D."/>
            <person name="Vollmers J."/>
            <person name="Rivas-Marin E."/>
            <person name="Kohn T."/>
            <person name="Peeters S.H."/>
            <person name="Heuer A."/>
            <person name="Rast P."/>
            <person name="Oberbeckmann S."/>
            <person name="Bunk B."/>
            <person name="Jeske O."/>
            <person name="Meyerdierks A."/>
            <person name="Storesund J.E."/>
            <person name="Kallscheuer N."/>
            <person name="Luecker S."/>
            <person name="Lage O.M."/>
            <person name="Pohl T."/>
            <person name="Merkel B.J."/>
            <person name="Hornburger P."/>
            <person name="Mueller R.-W."/>
            <person name="Bruemmer F."/>
            <person name="Labrenz M."/>
            <person name="Spormann A.M."/>
            <person name="Op den Camp H."/>
            <person name="Overmann J."/>
            <person name="Amann R."/>
            <person name="Jetten M.S.M."/>
            <person name="Mascher T."/>
            <person name="Medema M.H."/>
            <person name="Devos D.P."/>
            <person name="Kaster A.-K."/>
            <person name="Ovreas L."/>
            <person name="Rohde M."/>
            <person name="Galperin M.Y."/>
            <person name="Jogler C."/>
        </authorList>
    </citation>
    <scope>NUCLEOTIDE SEQUENCE [LARGE SCALE GENOMIC DNA]</scope>
    <source>
        <strain evidence="3 4">Pr1d</strain>
    </source>
</reference>
<organism evidence="3 4">
    <name type="scientific">Bythopirellula goksoeyrii</name>
    <dbReference type="NCBI Taxonomy" id="1400387"/>
    <lineage>
        <taxon>Bacteria</taxon>
        <taxon>Pseudomonadati</taxon>
        <taxon>Planctomycetota</taxon>
        <taxon>Planctomycetia</taxon>
        <taxon>Pirellulales</taxon>
        <taxon>Lacipirellulaceae</taxon>
        <taxon>Bythopirellula</taxon>
    </lineage>
</organism>
<keyword evidence="1" id="KW-0732">Signal</keyword>
<name>A0A5B9Q5G9_9BACT</name>
<gene>
    <name evidence="3" type="ORF">Pr1d_15000</name>
</gene>
<evidence type="ECO:0000313" key="3">
    <source>
        <dbReference type="EMBL" id="QEG34227.1"/>
    </source>
</evidence>
<keyword evidence="4" id="KW-1185">Reference proteome</keyword>
<feature type="signal peptide" evidence="1">
    <location>
        <begin position="1"/>
        <end position="30"/>
    </location>
</feature>
<evidence type="ECO:0000259" key="2">
    <source>
        <dbReference type="Pfam" id="PF07589"/>
    </source>
</evidence>
<dbReference type="RefSeq" id="WP_148072906.1">
    <property type="nucleotide sequence ID" value="NZ_CP042913.1"/>
</dbReference>
<evidence type="ECO:0000313" key="4">
    <source>
        <dbReference type="Proteomes" id="UP000323917"/>
    </source>
</evidence>
<proteinExistence type="predicted"/>
<dbReference type="Proteomes" id="UP000323917">
    <property type="component" value="Chromosome"/>
</dbReference>